<protein>
    <submittedName>
        <fullName evidence="2">Uncharacterized protein</fullName>
    </submittedName>
</protein>
<reference evidence="2" key="1">
    <citation type="journal article" date="2021" name="bioRxiv">
        <title>Whole Genome Assembly and Annotation of Northern Wild Rice, Zizania palustris L., Supports a Whole Genome Duplication in the Zizania Genus.</title>
        <authorList>
            <person name="Haas M."/>
            <person name="Kono T."/>
            <person name="Macchietto M."/>
            <person name="Millas R."/>
            <person name="McGilp L."/>
            <person name="Shao M."/>
            <person name="Duquette J."/>
            <person name="Hirsch C.N."/>
            <person name="Kimball J."/>
        </authorList>
    </citation>
    <scope>NUCLEOTIDE SEQUENCE</scope>
    <source>
        <tissue evidence="2">Fresh leaf tissue</tissue>
    </source>
</reference>
<sequence>MMAHTELSDQVGAGWGPTRIGETATRPSTLAGRAHPHATNRGSLIWIGTNEIWISGVVRLQFFLQSN</sequence>
<accession>A0A8J5RSZ0</accession>
<proteinExistence type="predicted"/>
<evidence type="ECO:0000256" key="1">
    <source>
        <dbReference type="SAM" id="MobiDB-lite"/>
    </source>
</evidence>
<dbReference type="Proteomes" id="UP000729402">
    <property type="component" value="Unassembled WGS sequence"/>
</dbReference>
<feature type="region of interest" description="Disordered" evidence="1">
    <location>
        <begin position="1"/>
        <end position="36"/>
    </location>
</feature>
<comment type="caution">
    <text evidence="2">The sequence shown here is derived from an EMBL/GenBank/DDBJ whole genome shotgun (WGS) entry which is preliminary data.</text>
</comment>
<keyword evidence="3" id="KW-1185">Reference proteome</keyword>
<reference evidence="2" key="2">
    <citation type="submission" date="2021-02" db="EMBL/GenBank/DDBJ databases">
        <authorList>
            <person name="Kimball J.A."/>
            <person name="Haas M.W."/>
            <person name="Macchietto M."/>
            <person name="Kono T."/>
            <person name="Duquette J."/>
            <person name="Shao M."/>
        </authorList>
    </citation>
    <scope>NUCLEOTIDE SEQUENCE</scope>
    <source>
        <tissue evidence="2">Fresh leaf tissue</tissue>
    </source>
</reference>
<organism evidence="2 3">
    <name type="scientific">Zizania palustris</name>
    <name type="common">Northern wild rice</name>
    <dbReference type="NCBI Taxonomy" id="103762"/>
    <lineage>
        <taxon>Eukaryota</taxon>
        <taxon>Viridiplantae</taxon>
        <taxon>Streptophyta</taxon>
        <taxon>Embryophyta</taxon>
        <taxon>Tracheophyta</taxon>
        <taxon>Spermatophyta</taxon>
        <taxon>Magnoliopsida</taxon>
        <taxon>Liliopsida</taxon>
        <taxon>Poales</taxon>
        <taxon>Poaceae</taxon>
        <taxon>BOP clade</taxon>
        <taxon>Oryzoideae</taxon>
        <taxon>Oryzeae</taxon>
        <taxon>Zizaniinae</taxon>
        <taxon>Zizania</taxon>
    </lineage>
</organism>
<evidence type="ECO:0000313" key="2">
    <source>
        <dbReference type="EMBL" id="KAG8060086.1"/>
    </source>
</evidence>
<gene>
    <name evidence="2" type="ORF">GUJ93_ZPchr0002g24446</name>
</gene>
<dbReference type="AlphaFoldDB" id="A0A8J5RSZ0"/>
<name>A0A8J5RSZ0_ZIZPA</name>
<dbReference type="EMBL" id="JAAALK010000287">
    <property type="protein sequence ID" value="KAG8060086.1"/>
    <property type="molecule type" value="Genomic_DNA"/>
</dbReference>
<evidence type="ECO:0000313" key="3">
    <source>
        <dbReference type="Proteomes" id="UP000729402"/>
    </source>
</evidence>